<dbReference type="RefSeq" id="WP_240255630.1">
    <property type="nucleotide sequence ID" value="NZ_JAKTTI010000015.1"/>
</dbReference>
<dbReference type="InterPro" id="IPR029068">
    <property type="entry name" value="Glyas_Bleomycin-R_OHBP_Dase"/>
</dbReference>
<keyword evidence="3" id="KW-1185">Reference proteome</keyword>
<organism evidence="2 3">
    <name type="scientific">Fredinandcohnia quinoae</name>
    <dbReference type="NCBI Taxonomy" id="2918902"/>
    <lineage>
        <taxon>Bacteria</taxon>
        <taxon>Bacillati</taxon>
        <taxon>Bacillota</taxon>
        <taxon>Bacilli</taxon>
        <taxon>Bacillales</taxon>
        <taxon>Bacillaceae</taxon>
        <taxon>Fredinandcohnia</taxon>
    </lineage>
</organism>
<dbReference type="CDD" id="cd06587">
    <property type="entry name" value="VOC"/>
    <property type="match status" value="1"/>
</dbReference>
<feature type="domain" description="VOC" evidence="1">
    <location>
        <begin position="141"/>
        <end position="269"/>
    </location>
</feature>
<reference evidence="2" key="1">
    <citation type="submission" date="2022-02" db="EMBL/GenBank/DDBJ databases">
        <title>Fredinandcohnia quinoae sp. nov. isolated from Chenopodium quinoa seeds.</title>
        <authorList>
            <person name="Saati-Santamaria Z."/>
            <person name="Flores-Felix J.D."/>
            <person name="Igual J.M."/>
            <person name="Velazquez E."/>
            <person name="Garcia-Fraile P."/>
            <person name="Martinez-Molina E."/>
        </authorList>
    </citation>
    <scope>NUCLEOTIDE SEQUENCE</scope>
    <source>
        <strain evidence="2">SECRCQ15</strain>
    </source>
</reference>
<dbReference type="PROSITE" id="PS51819">
    <property type="entry name" value="VOC"/>
    <property type="match status" value="2"/>
</dbReference>
<dbReference type="Proteomes" id="UP001431131">
    <property type="component" value="Unassembled WGS sequence"/>
</dbReference>
<dbReference type="Pfam" id="PF00903">
    <property type="entry name" value="Glyoxalase"/>
    <property type="match status" value="1"/>
</dbReference>
<sequence>MMFRWDGGFIMVSWDGFDEGVEWYTHHFGWTCLDKVITPVGKKAFLQMPKAGVVTLKSFEGDYEHFLNDHGEEGNVRLCFEIGDLERMIDYARLNKIPFSTPITLPNGMKSIDIIGFENARFTVFENPSLKDTYPEAKILGFGEVNTRIGVTNLDHAVEWYTKNLGFIKKEVNHEMGFAHLQTEDAYDRHVLKETFYDNIYLEKIETAVKGNPSVRTYFDIRPDEFFDAYNMLIKNGVTPSQIAGDPMKGWGGFHIFDPDGNRINIWSYQMMREVYKG</sequence>
<evidence type="ECO:0000313" key="2">
    <source>
        <dbReference type="EMBL" id="MCH1625809.1"/>
    </source>
</evidence>
<dbReference type="SUPFAM" id="SSF54593">
    <property type="entry name" value="Glyoxalase/Bleomycin resistance protein/Dihydroxybiphenyl dioxygenase"/>
    <property type="match status" value="2"/>
</dbReference>
<protein>
    <submittedName>
        <fullName evidence="2">VOC family protein</fullName>
    </submittedName>
</protein>
<dbReference type="EMBL" id="JAKTTI010000015">
    <property type="protein sequence ID" value="MCH1625809.1"/>
    <property type="molecule type" value="Genomic_DNA"/>
</dbReference>
<dbReference type="InterPro" id="IPR004360">
    <property type="entry name" value="Glyas_Fos-R_dOase_dom"/>
</dbReference>
<dbReference type="InterPro" id="IPR037523">
    <property type="entry name" value="VOC_core"/>
</dbReference>
<name>A0AAW5EAM8_9BACI</name>
<accession>A0AAW5EAM8</accession>
<gene>
    <name evidence="2" type="ORF">MJG50_10755</name>
</gene>
<evidence type="ECO:0000259" key="1">
    <source>
        <dbReference type="PROSITE" id="PS51819"/>
    </source>
</evidence>
<proteinExistence type="predicted"/>
<feature type="domain" description="VOC" evidence="1">
    <location>
        <begin position="6"/>
        <end position="127"/>
    </location>
</feature>
<comment type="caution">
    <text evidence="2">The sequence shown here is derived from an EMBL/GenBank/DDBJ whole genome shotgun (WGS) entry which is preliminary data.</text>
</comment>
<dbReference type="AlphaFoldDB" id="A0AAW5EAM8"/>
<evidence type="ECO:0000313" key="3">
    <source>
        <dbReference type="Proteomes" id="UP001431131"/>
    </source>
</evidence>
<dbReference type="Gene3D" id="3.10.180.10">
    <property type="entry name" value="2,3-Dihydroxybiphenyl 1,2-Dioxygenase, domain 1"/>
    <property type="match status" value="2"/>
</dbReference>